<dbReference type="InterPro" id="IPR029058">
    <property type="entry name" value="AB_hydrolase_fold"/>
</dbReference>
<proteinExistence type="predicted"/>
<dbReference type="STRING" id="1465756.BIV18_06065"/>
<dbReference type="Gene3D" id="3.40.50.1820">
    <property type="entry name" value="alpha/beta hydrolase"/>
    <property type="match status" value="1"/>
</dbReference>
<dbReference type="PANTHER" id="PTHR43798:SF31">
    <property type="entry name" value="AB HYDROLASE SUPERFAMILY PROTEIN YCLE"/>
    <property type="match status" value="1"/>
</dbReference>
<protein>
    <recommendedName>
        <fullName evidence="2">AB hydrolase-1 domain-containing protein</fullName>
    </recommendedName>
</protein>
<comment type="caution">
    <text evidence="3">The sequence shown here is derived from an EMBL/GenBank/DDBJ whole genome shotgun (WGS) entry which is preliminary data.</text>
</comment>
<dbReference type="AlphaFoldDB" id="A0A1U7M0K2"/>
<feature type="domain" description="AB hydrolase-1" evidence="2">
    <location>
        <begin position="30"/>
        <end position="287"/>
    </location>
</feature>
<dbReference type="GO" id="GO:0016020">
    <property type="term" value="C:membrane"/>
    <property type="evidence" value="ECO:0007669"/>
    <property type="project" value="TreeGrafter"/>
</dbReference>
<keyword evidence="1" id="KW-0378">Hydrolase</keyword>
<evidence type="ECO:0000256" key="1">
    <source>
        <dbReference type="ARBA" id="ARBA00022801"/>
    </source>
</evidence>
<name>A0A1U7M0K2_9FIRM</name>
<dbReference type="InterPro" id="IPR000073">
    <property type="entry name" value="AB_hydrolase_1"/>
</dbReference>
<dbReference type="PRINTS" id="PR00111">
    <property type="entry name" value="ABHYDROLASE"/>
</dbReference>
<dbReference type="GO" id="GO:0016787">
    <property type="term" value="F:hydrolase activity"/>
    <property type="evidence" value="ECO:0007669"/>
    <property type="project" value="UniProtKB-KW"/>
</dbReference>
<dbReference type="SUPFAM" id="SSF53474">
    <property type="entry name" value="alpha/beta-Hydrolases"/>
    <property type="match status" value="1"/>
</dbReference>
<dbReference type="InterPro" id="IPR050266">
    <property type="entry name" value="AB_hydrolase_sf"/>
</dbReference>
<evidence type="ECO:0000259" key="2">
    <source>
        <dbReference type="Pfam" id="PF00561"/>
    </source>
</evidence>
<dbReference type="EMBL" id="MJIH01000001">
    <property type="protein sequence ID" value="OLR65107.1"/>
    <property type="molecule type" value="Genomic_DNA"/>
</dbReference>
<reference evidence="3 4" key="1">
    <citation type="journal article" date="2016" name="Appl. Environ. Microbiol.">
        <title>Function and Phylogeny of Bacterial Butyryl Coenzyme A:Acetate Transferases and Their Diversity in the Proximal Colon of Swine.</title>
        <authorList>
            <person name="Trachsel J."/>
            <person name="Bayles D.O."/>
            <person name="Looft T."/>
            <person name="Levine U.Y."/>
            <person name="Allen H.K."/>
        </authorList>
    </citation>
    <scope>NUCLEOTIDE SEQUENCE [LARGE SCALE GENOMIC DNA]</scope>
    <source>
        <strain evidence="3 4">35-6-1</strain>
    </source>
</reference>
<evidence type="ECO:0000313" key="4">
    <source>
        <dbReference type="Proteomes" id="UP000187166"/>
    </source>
</evidence>
<sequence>MIYQVNKKKISNGEIIAYRETGKDLKEKEPTLILIHGNQSSSLFYEHLMKDFEDRAYIVAIDMAGFGESTYKNSHIKIKDWADDVALFMDEMKISNGVVVGWSAGGGTALELAANYRDKVNHLVLLASVGVNGFLLPKRTEDLTPIDGEFLYKREDVIKDPAIMIPITRAIENKNTAFLHNIWGNTIFNLYPPNEEDFNAYMKEIIKERCFVDISVALCQFNITHEKKVVEGSGKISDIVCPVTWIHGKKDLVVPFFTGEESIEYFEREKILIPIEDAGHASFMDQPELFNEILENIINKQRRKL</sequence>
<gene>
    <name evidence="3" type="ORF">BIV18_06065</name>
</gene>
<evidence type="ECO:0000313" key="3">
    <source>
        <dbReference type="EMBL" id="OLR65107.1"/>
    </source>
</evidence>
<dbReference type="PANTHER" id="PTHR43798">
    <property type="entry name" value="MONOACYLGLYCEROL LIPASE"/>
    <property type="match status" value="1"/>
</dbReference>
<organism evidence="3 4">
    <name type="scientific">Peptoniphilus porci</name>
    <dbReference type="NCBI Taxonomy" id="2652280"/>
    <lineage>
        <taxon>Bacteria</taxon>
        <taxon>Bacillati</taxon>
        <taxon>Bacillota</taxon>
        <taxon>Tissierellia</taxon>
        <taxon>Tissierellales</taxon>
        <taxon>Peptoniphilaceae</taxon>
        <taxon>Peptoniphilus</taxon>
    </lineage>
</organism>
<dbReference type="Proteomes" id="UP000187166">
    <property type="component" value="Unassembled WGS sequence"/>
</dbReference>
<keyword evidence="4" id="KW-1185">Reference proteome</keyword>
<dbReference type="Pfam" id="PF00561">
    <property type="entry name" value="Abhydrolase_1"/>
    <property type="match status" value="1"/>
</dbReference>
<accession>A0A1U7M0K2</accession>